<evidence type="ECO:0000313" key="11">
    <source>
        <dbReference type="EMBL" id="TMS38867.1"/>
    </source>
</evidence>
<dbReference type="GO" id="GO:0007274">
    <property type="term" value="P:neuromuscular synaptic transmission"/>
    <property type="evidence" value="ECO:0007669"/>
    <property type="project" value="TreeGrafter"/>
</dbReference>
<name>A0A4U8V2Y3_STECR</name>
<dbReference type="Pfam" id="PF10174">
    <property type="entry name" value="Cast"/>
    <property type="match status" value="3"/>
</dbReference>
<gene>
    <name evidence="11" type="ORF">L596_005496</name>
</gene>
<evidence type="ECO:0000256" key="5">
    <source>
        <dbReference type="ARBA" id="ARBA00023054"/>
    </source>
</evidence>
<feature type="coiled-coil region" evidence="9">
    <location>
        <begin position="381"/>
        <end position="523"/>
    </location>
</feature>
<reference evidence="11 12" key="2">
    <citation type="journal article" date="2019" name="G3 (Bethesda)">
        <title>Hybrid Assembly of the Genome of the Entomopathogenic Nematode Steinernema carpocapsae Identifies the X-Chromosome.</title>
        <authorList>
            <person name="Serra L."/>
            <person name="Macchietto M."/>
            <person name="Macias-Munoz A."/>
            <person name="McGill C.J."/>
            <person name="Rodriguez I.M."/>
            <person name="Rodriguez B."/>
            <person name="Murad R."/>
            <person name="Mortazavi A."/>
        </authorList>
    </citation>
    <scope>NUCLEOTIDE SEQUENCE [LARGE SCALE GENOMIC DNA]</scope>
    <source>
        <strain evidence="11 12">ALL</strain>
    </source>
</reference>
<feature type="coiled-coil region" evidence="9">
    <location>
        <begin position="194"/>
        <end position="262"/>
    </location>
</feature>
<feature type="compositionally biased region" description="Acidic residues" evidence="10">
    <location>
        <begin position="782"/>
        <end position="792"/>
    </location>
</feature>
<keyword evidence="3" id="KW-0597">Phosphoprotein</keyword>
<dbReference type="GO" id="GO:0030424">
    <property type="term" value="C:axon"/>
    <property type="evidence" value="ECO:0007669"/>
    <property type="project" value="UniProtKB-SubCell"/>
</dbReference>
<keyword evidence="7" id="KW-0966">Cell projection</keyword>
<comment type="subcellular location">
    <subcellularLocation>
        <location evidence="1">Cytoplasm</location>
        <location evidence="1">Cytoskeleton</location>
    </subcellularLocation>
    <subcellularLocation>
        <location evidence="8">Presynapse</location>
    </subcellularLocation>
</comment>
<dbReference type="PANTHER" id="PTHR18861">
    <property type="entry name" value="ELKS/RAB6-INTERACTING/CAST PROTEIN"/>
    <property type="match status" value="1"/>
</dbReference>
<proteinExistence type="predicted"/>
<sequence length="792" mass="90298">MYYGASRSQSAGPSSMMDNFGPAGGPGTTTTIPRRTAAEATAASHIASPITNRRFYQHQQPAYLRQHRSVDGMELIGNDLDQAYWNDFGMPQQQQQVLSQNCANDISVAQAYGTAVPPPKLSGSALEQEYELLKRDYEITLQKLHATMNSIKTFWSPELKRERQMRKEEAQKVLLLQQKIAMPYSQQGDLGADVEKLRMELSSKEQTINALMDMNRCDPNSLVVARRIADLESRCTHLDAALATKEEQLRAYQQKLSQVSTLGYEDTAKEARIVELEDELKRLKVGALNRPLDYTNKSISTHELHTLKMKMEKSEMELAHRSNELSSAQAKLRAAEESNGDFSRHVQLLKDSVMAKDQQISLLHEDVDALRKKLETKNQLIEHKDVSIKNLETMLENVRAQLADSSQTVKEGEQKMNQMNRRIDQLESTLREKENELEVAKQRLQAQPDVIFEKEMRTRLENAERDKIKLQQNIDEVRKNAEVERHEQLEVFKEQARKDRLQIESLQKELSDRQILLESQNEKIGDLDGELKRNIESGKMFKADVDKAKLHADLEEAHSEVERLLKIVQNLEKERNALTTKFTQLQSRTTPDVSVLTETPGTSSRGGSIMKNRIDELEEALRESVSITAEREMHVAQQKQINSQLSSQLNEALREISTLRKEMHDTSRSKDHEAINRAFEKERQKHLEQLLQLKHEAIVAALGEKDAHIALLEMSPREEVRDQLDTLRKHREKLMQKLKIENERRAKLMEQINASATSPYITPGSGVGVPTMDPGLSGAQNDQDDDAEGIWA</sequence>
<dbReference type="SUPFAM" id="SSF57997">
    <property type="entry name" value="Tropomyosin"/>
    <property type="match status" value="1"/>
</dbReference>
<feature type="coiled-coil region" evidence="9">
    <location>
        <begin position="547"/>
        <end position="588"/>
    </location>
</feature>
<dbReference type="EMBL" id="CM016762">
    <property type="protein sequence ID" value="TMS38867.1"/>
    <property type="molecule type" value="Genomic_DNA"/>
</dbReference>
<keyword evidence="12" id="KW-1185">Reference proteome</keyword>
<keyword evidence="5 9" id="KW-0175">Coiled coil</keyword>
<evidence type="ECO:0000313" key="12">
    <source>
        <dbReference type="Proteomes" id="UP000298663"/>
    </source>
</evidence>
<organism evidence="11 12">
    <name type="scientific">Steinernema carpocapsae</name>
    <name type="common">Entomopathogenic nematode</name>
    <dbReference type="NCBI Taxonomy" id="34508"/>
    <lineage>
        <taxon>Eukaryota</taxon>
        <taxon>Metazoa</taxon>
        <taxon>Ecdysozoa</taxon>
        <taxon>Nematoda</taxon>
        <taxon>Chromadorea</taxon>
        <taxon>Rhabditida</taxon>
        <taxon>Tylenchina</taxon>
        <taxon>Panagrolaimomorpha</taxon>
        <taxon>Strongyloidoidea</taxon>
        <taxon>Steinernematidae</taxon>
        <taxon>Steinernema</taxon>
    </lineage>
</organism>
<dbReference type="AlphaFoldDB" id="A0A4U8V2Y3"/>
<evidence type="ECO:0000256" key="9">
    <source>
        <dbReference type="SAM" id="Coils"/>
    </source>
</evidence>
<evidence type="ECO:0000256" key="1">
    <source>
        <dbReference type="ARBA" id="ARBA00004245"/>
    </source>
</evidence>
<evidence type="ECO:0000256" key="2">
    <source>
        <dbReference type="ARBA" id="ARBA00022490"/>
    </source>
</evidence>
<dbReference type="GO" id="GO:0048167">
    <property type="term" value="P:regulation of synaptic plasticity"/>
    <property type="evidence" value="ECO:0007669"/>
    <property type="project" value="TreeGrafter"/>
</dbReference>
<feature type="region of interest" description="Disordered" evidence="10">
    <location>
        <begin position="757"/>
        <end position="792"/>
    </location>
</feature>
<dbReference type="STRING" id="34508.A0A4U8V2Y3"/>
<evidence type="ECO:0000256" key="8">
    <source>
        <dbReference type="ARBA" id="ARBA00034106"/>
    </source>
</evidence>
<dbReference type="OrthoDB" id="2019763at2759"/>
<evidence type="ECO:0000256" key="7">
    <source>
        <dbReference type="ARBA" id="ARBA00023273"/>
    </source>
</evidence>
<dbReference type="Gene3D" id="1.10.287.1490">
    <property type="match status" value="1"/>
</dbReference>
<feature type="coiled-coil region" evidence="9">
    <location>
        <begin position="635"/>
        <end position="751"/>
    </location>
</feature>
<keyword evidence="2" id="KW-0963">Cytoplasm</keyword>
<dbReference type="InterPro" id="IPR019323">
    <property type="entry name" value="ELKS/CAST"/>
</dbReference>
<dbReference type="Proteomes" id="UP000298663">
    <property type="component" value="Chromosome X"/>
</dbReference>
<evidence type="ECO:0000256" key="10">
    <source>
        <dbReference type="SAM" id="MobiDB-lite"/>
    </source>
</evidence>
<dbReference type="PANTHER" id="PTHR18861:SF0">
    <property type="entry name" value="BRUCHPILOT, ISOFORM J"/>
    <property type="match status" value="1"/>
</dbReference>
<reference evidence="11 12" key="1">
    <citation type="journal article" date="2015" name="Genome Biol.">
        <title>Comparative genomics of Steinernema reveals deeply conserved gene regulatory networks.</title>
        <authorList>
            <person name="Dillman A.R."/>
            <person name="Macchietto M."/>
            <person name="Porter C.F."/>
            <person name="Rogers A."/>
            <person name="Williams B."/>
            <person name="Antoshechkin I."/>
            <person name="Lee M.M."/>
            <person name="Goodwin Z."/>
            <person name="Lu X."/>
            <person name="Lewis E.E."/>
            <person name="Goodrich-Blair H."/>
            <person name="Stock S.P."/>
            <person name="Adams B.J."/>
            <person name="Sternberg P.W."/>
            <person name="Mortazavi A."/>
        </authorList>
    </citation>
    <scope>NUCLEOTIDE SEQUENCE [LARGE SCALE GENOMIC DNA]</scope>
    <source>
        <strain evidence="11 12">ALL</strain>
    </source>
</reference>
<evidence type="ECO:0000256" key="6">
    <source>
        <dbReference type="ARBA" id="ARBA00023212"/>
    </source>
</evidence>
<feature type="compositionally biased region" description="Polar residues" evidence="10">
    <location>
        <begin position="1"/>
        <end position="17"/>
    </location>
</feature>
<feature type="region of interest" description="Disordered" evidence="10">
    <location>
        <begin position="1"/>
        <end position="32"/>
    </location>
</feature>
<evidence type="ECO:0000256" key="4">
    <source>
        <dbReference type="ARBA" id="ARBA00023018"/>
    </source>
</evidence>
<comment type="caution">
    <text evidence="11">The sequence shown here is derived from an EMBL/GenBank/DDBJ whole genome shotgun (WGS) entry which is preliminary data.</text>
</comment>
<evidence type="ECO:0000256" key="3">
    <source>
        <dbReference type="ARBA" id="ARBA00022553"/>
    </source>
</evidence>
<keyword evidence="4" id="KW-0770">Synapse</keyword>
<protein>
    <submittedName>
        <fullName evidence="11">Uncharacterized protein</fullName>
    </submittedName>
</protein>
<dbReference type="EMBL" id="AZBU02000001">
    <property type="protein sequence ID" value="TMS38867.1"/>
    <property type="molecule type" value="Genomic_DNA"/>
</dbReference>
<keyword evidence="6" id="KW-0206">Cytoskeleton</keyword>
<dbReference type="GO" id="GO:0048788">
    <property type="term" value="C:cytoskeleton of presynaptic active zone"/>
    <property type="evidence" value="ECO:0007669"/>
    <property type="project" value="TreeGrafter"/>
</dbReference>
<accession>A0A4U8V2Y3</accession>
<dbReference type="GO" id="GO:0098882">
    <property type="term" value="F:structural constituent of presynaptic active zone"/>
    <property type="evidence" value="ECO:0007669"/>
    <property type="project" value="TreeGrafter"/>
</dbReference>